<dbReference type="Proteomes" id="UP000321518">
    <property type="component" value="Unassembled WGS sequence"/>
</dbReference>
<feature type="region of interest" description="Disordered" evidence="1">
    <location>
        <begin position="1"/>
        <end position="34"/>
    </location>
</feature>
<dbReference type="GO" id="GO:0004843">
    <property type="term" value="F:cysteine-type deubiquitinase activity"/>
    <property type="evidence" value="ECO:0007669"/>
    <property type="project" value="TreeGrafter"/>
</dbReference>
<dbReference type="GO" id="GO:0016579">
    <property type="term" value="P:protein deubiquitination"/>
    <property type="evidence" value="ECO:0007669"/>
    <property type="project" value="TreeGrafter"/>
</dbReference>
<dbReference type="PANTHER" id="PTHR12419">
    <property type="entry name" value="OTU DOMAIN CONTAINING PROTEIN"/>
    <property type="match status" value="1"/>
</dbReference>
<organism evidence="2 3">
    <name type="scientific">Rhodotorula toruloides</name>
    <name type="common">Yeast</name>
    <name type="synonym">Rhodosporidium toruloides</name>
    <dbReference type="NCBI Taxonomy" id="5286"/>
    <lineage>
        <taxon>Eukaryota</taxon>
        <taxon>Fungi</taxon>
        <taxon>Dikarya</taxon>
        <taxon>Basidiomycota</taxon>
        <taxon>Pucciniomycotina</taxon>
        <taxon>Microbotryomycetes</taxon>
        <taxon>Sporidiobolales</taxon>
        <taxon>Sporidiobolaceae</taxon>
        <taxon>Rhodotorula</taxon>
    </lineage>
</organism>
<feature type="compositionally biased region" description="Low complexity" evidence="1">
    <location>
        <begin position="366"/>
        <end position="395"/>
    </location>
</feature>
<dbReference type="EMBL" id="BJWK01000015">
    <property type="protein sequence ID" value="GEM11475.1"/>
    <property type="molecule type" value="Genomic_DNA"/>
</dbReference>
<dbReference type="OrthoDB" id="415023at2759"/>
<reference evidence="2 3" key="1">
    <citation type="submission" date="2019-07" db="EMBL/GenBank/DDBJ databases">
        <title>Rhodotorula toruloides NBRC10032 genome sequencing.</title>
        <authorList>
            <person name="Shida Y."/>
            <person name="Takaku H."/>
            <person name="Ogasawara W."/>
            <person name="Mori K."/>
        </authorList>
    </citation>
    <scope>NUCLEOTIDE SEQUENCE [LARGE SCALE GENOMIC DNA]</scope>
    <source>
        <strain evidence="2 3">NBRC10032</strain>
    </source>
</reference>
<dbReference type="InterPro" id="IPR050704">
    <property type="entry name" value="Peptidase_C85-like"/>
</dbReference>
<gene>
    <name evidence="2" type="ORF">Rt10032_c15g5492</name>
</gene>
<feature type="compositionally biased region" description="Basic and acidic residues" evidence="1">
    <location>
        <begin position="157"/>
        <end position="186"/>
    </location>
</feature>
<dbReference type="InterPro" id="IPR038765">
    <property type="entry name" value="Papain-like_cys_pep_sf"/>
</dbReference>
<proteinExistence type="predicted"/>
<sequence>MAKGARHELRSKGKGVQKTYGKTRDRTRADKPKLIEDPELEEQVLRDQLKEAGLYAANVLGGAFAVTFTRGEAVCDYLSSHPDRFRLFVDEDSVPGGFEDHVRSMRQPGTYGTNIEISAFVARYRRPVKIWQPNLIYVMPVEEFPADSGPSAPEGSAVKDKVVSPRERRALERAEREREKEREKGGQKVGKGKQPVREEKAEEEEREGDVDIPLCIVYHSWEHYSSLRNLTGPHTGPPRLRVDRVGSARPEERATVSKEPDEEAEEPVDEDEPMADEPPSRRASPPEQAPPGRLRPPDRQSASSAPPVLDLPHPSRLPPLPTAYASRPRSPPPALPSSAGLLSPPHASIHDRAIALPLPPSPRPSSPADSSSSGTSTGVASSSFGSSAPSTVASSIRDRSMSPFPPSQSAGKTGYAVTEESPLHDEFHQGEEEETDSSDAHRDKVRSRSAGKEKLRPLPQTRRGPTAKEKKELARQRRMERRRAKGVGASGGLAGSSDRVLRSAGPASDAGLAIRELYI</sequence>
<evidence type="ECO:0000313" key="3">
    <source>
        <dbReference type="Proteomes" id="UP000321518"/>
    </source>
</evidence>
<feature type="compositionally biased region" description="Basic and acidic residues" evidence="1">
    <location>
        <begin position="1"/>
        <end position="11"/>
    </location>
</feature>
<dbReference type="PANTHER" id="PTHR12419:SF7">
    <property type="entry name" value="OTU DOMAIN-CONTAINING PROTEIN 3"/>
    <property type="match status" value="1"/>
</dbReference>
<dbReference type="Gene3D" id="3.90.70.80">
    <property type="match status" value="1"/>
</dbReference>
<evidence type="ECO:0000313" key="2">
    <source>
        <dbReference type="EMBL" id="GEM11475.1"/>
    </source>
</evidence>
<feature type="compositionally biased region" description="Low complexity" evidence="1">
    <location>
        <begin position="336"/>
        <end position="347"/>
    </location>
</feature>
<accession>A0A511KNI0</accession>
<name>A0A511KNI0_RHOTO</name>
<feature type="region of interest" description="Disordered" evidence="1">
    <location>
        <begin position="228"/>
        <end position="507"/>
    </location>
</feature>
<dbReference type="AlphaFoldDB" id="A0A511KNI0"/>
<dbReference type="SUPFAM" id="SSF54001">
    <property type="entry name" value="Cysteine proteinases"/>
    <property type="match status" value="1"/>
</dbReference>
<feature type="region of interest" description="Disordered" evidence="1">
    <location>
        <begin position="146"/>
        <end position="208"/>
    </location>
</feature>
<evidence type="ECO:0000256" key="1">
    <source>
        <dbReference type="SAM" id="MobiDB-lite"/>
    </source>
</evidence>
<feature type="compositionally biased region" description="Basic and acidic residues" evidence="1">
    <location>
        <begin position="421"/>
        <end position="430"/>
    </location>
</feature>
<feature type="compositionally biased region" description="Acidic residues" evidence="1">
    <location>
        <begin position="260"/>
        <end position="275"/>
    </location>
</feature>
<feature type="compositionally biased region" description="Basic and acidic residues" evidence="1">
    <location>
        <begin position="466"/>
        <end position="477"/>
    </location>
</feature>
<protein>
    <submittedName>
        <fullName evidence="2">OTU domain-containing protein 3</fullName>
    </submittedName>
</protein>
<feature type="compositionally biased region" description="Basic and acidic residues" evidence="1">
    <location>
        <begin position="22"/>
        <end position="34"/>
    </location>
</feature>
<feature type="compositionally biased region" description="Basic and acidic residues" evidence="1">
    <location>
        <begin position="240"/>
        <end position="259"/>
    </location>
</feature>
<comment type="caution">
    <text evidence="2">The sequence shown here is derived from an EMBL/GenBank/DDBJ whole genome shotgun (WGS) entry which is preliminary data.</text>
</comment>